<feature type="compositionally biased region" description="Acidic residues" evidence="9">
    <location>
        <begin position="71"/>
        <end position="80"/>
    </location>
</feature>
<keyword evidence="2" id="KW-0479">Metal-binding</keyword>
<organism evidence="11 12">
    <name type="scientific">Nyssa sinensis</name>
    <dbReference type="NCBI Taxonomy" id="561372"/>
    <lineage>
        <taxon>Eukaryota</taxon>
        <taxon>Viridiplantae</taxon>
        <taxon>Streptophyta</taxon>
        <taxon>Embryophyta</taxon>
        <taxon>Tracheophyta</taxon>
        <taxon>Spermatophyta</taxon>
        <taxon>Magnoliopsida</taxon>
        <taxon>eudicotyledons</taxon>
        <taxon>Gunneridae</taxon>
        <taxon>Pentapetalae</taxon>
        <taxon>asterids</taxon>
        <taxon>Cornales</taxon>
        <taxon>Nyssaceae</taxon>
        <taxon>Nyssa</taxon>
    </lineage>
</organism>
<dbReference type="AlphaFoldDB" id="A0A5J5C6I4"/>
<dbReference type="GO" id="GO:0005634">
    <property type="term" value="C:nucleus"/>
    <property type="evidence" value="ECO:0007669"/>
    <property type="project" value="UniProtKB-SubCell"/>
</dbReference>
<dbReference type="Proteomes" id="UP000325577">
    <property type="component" value="Linkage Group LG0"/>
</dbReference>
<dbReference type="InterPro" id="IPR013087">
    <property type="entry name" value="Znf_C2H2_type"/>
</dbReference>
<evidence type="ECO:0000256" key="9">
    <source>
        <dbReference type="SAM" id="MobiDB-lite"/>
    </source>
</evidence>
<dbReference type="InterPro" id="IPR036236">
    <property type="entry name" value="Znf_C2H2_sf"/>
</dbReference>
<accession>A0A5J5C6I4</accession>
<feature type="compositionally biased region" description="Basic and acidic residues" evidence="9">
    <location>
        <begin position="208"/>
        <end position="220"/>
    </location>
</feature>
<evidence type="ECO:0000313" key="11">
    <source>
        <dbReference type="EMBL" id="KAA8550779.1"/>
    </source>
</evidence>
<dbReference type="SUPFAM" id="SSF57667">
    <property type="entry name" value="beta-beta-alpha zinc fingers"/>
    <property type="match status" value="1"/>
</dbReference>
<keyword evidence="7" id="KW-0539">Nucleus</keyword>
<name>A0A5J5C6I4_9ASTE</name>
<reference evidence="11 12" key="1">
    <citation type="submission" date="2019-09" db="EMBL/GenBank/DDBJ databases">
        <title>A chromosome-level genome assembly of the Chinese tupelo Nyssa sinensis.</title>
        <authorList>
            <person name="Yang X."/>
            <person name="Kang M."/>
            <person name="Yang Y."/>
            <person name="Xiong H."/>
            <person name="Wang M."/>
            <person name="Zhang Z."/>
            <person name="Wang Z."/>
            <person name="Wu H."/>
            <person name="Ma T."/>
            <person name="Liu J."/>
            <person name="Xi Z."/>
        </authorList>
    </citation>
    <scope>NUCLEOTIDE SEQUENCE [LARGE SCALE GENOMIC DNA]</scope>
    <source>
        <strain evidence="11">J267</strain>
        <tissue evidence="11">Leaf</tissue>
    </source>
</reference>
<sequence length="237" mass="26908">MSIGPFPGAGELKGFTKEAEYRVLKKRAIVGLDLNMDLLRDAKDDLDLELRLGFAMESGHREEDSSVNSSEEVDQPEQENNDAGAGRSYDCMFCKRGFTTAQALGGHMNIHRKDRAKNRPSSINSNKHEENYQSLVFSQPISSHQPPYYSAAHEPQMNYRTYFPAATSGTRPSNPYKHENLRDDQTPHHLNPFGDDWRTNLSLQFDSSHAEDLEKKKQGESDEEQELDLELRLGHDP</sequence>
<dbReference type="GO" id="GO:0008270">
    <property type="term" value="F:zinc ion binding"/>
    <property type="evidence" value="ECO:0007669"/>
    <property type="project" value="UniProtKB-KW"/>
</dbReference>
<dbReference type="Gene3D" id="3.30.160.60">
    <property type="entry name" value="Classic Zinc Finger"/>
    <property type="match status" value="1"/>
</dbReference>
<keyword evidence="12" id="KW-1185">Reference proteome</keyword>
<evidence type="ECO:0000256" key="1">
    <source>
        <dbReference type="ARBA" id="ARBA00004123"/>
    </source>
</evidence>
<evidence type="ECO:0000313" key="12">
    <source>
        <dbReference type="Proteomes" id="UP000325577"/>
    </source>
</evidence>
<dbReference type="EMBL" id="CM018031">
    <property type="protein sequence ID" value="KAA8550779.1"/>
    <property type="molecule type" value="Genomic_DNA"/>
</dbReference>
<dbReference type="OrthoDB" id="780709at2759"/>
<evidence type="ECO:0000256" key="6">
    <source>
        <dbReference type="ARBA" id="ARBA00023163"/>
    </source>
</evidence>
<feature type="region of interest" description="Disordered" evidence="9">
    <location>
        <begin position="165"/>
        <end position="237"/>
    </location>
</feature>
<evidence type="ECO:0000256" key="8">
    <source>
        <dbReference type="PROSITE-ProRule" id="PRU00042"/>
    </source>
</evidence>
<feature type="domain" description="C2H2-type" evidence="10">
    <location>
        <begin position="89"/>
        <end position="116"/>
    </location>
</feature>
<evidence type="ECO:0000256" key="3">
    <source>
        <dbReference type="ARBA" id="ARBA00022771"/>
    </source>
</evidence>
<feature type="region of interest" description="Disordered" evidence="9">
    <location>
        <begin position="58"/>
        <end position="86"/>
    </location>
</feature>
<protein>
    <recommendedName>
        <fullName evidence="10">C2H2-type domain-containing protein</fullName>
    </recommendedName>
</protein>
<keyword evidence="3 8" id="KW-0863">Zinc-finger</keyword>
<proteinExistence type="predicted"/>
<dbReference type="InterPro" id="IPR052426">
    <property type="entry name" value="Plant_dev_regulator"/>
</dbReference>
<dbReference type="PROSITE" id="PS50157">
    <property type="entry name" value="ZINC_FINGER_C2H2_2"/>
    <property type="match status" value="1"/>
</dbReference>
<evidence type="ECO:0000256" key="7">
    <source>
        <dbReference type="ARBA" id="ARBA00023242"/>
    </source>
</evidence>
<dbReference type="PANTHER" id="PTHR45801:SF117">
    <property type="entry name" value="OS07G0417400 PROTEIN"/>
    <property type="match status" value="1"/>
</dbReference>
<feature type="compositionally biased region" description="Basic and acidic residues" evidence="9">
    <location>
        <begin position="176"/>
        <end position="187"/>
    </location>
</feature>
<keyword evidence="6" id="KW-0804">Transcription</keyword>
<gene>
    <name evidence="11" type="ORF">F0562_002463</name>
</gene>
<evidence type="ECO:0000259" key="10">
    <source>
        <dbReference type="PROSITE" id="PS50157"/>
    </source>
</evidence>
<dbReference type="PANTHER" id="PTHR45801">
    <property type="entry name" value="OS07G0101800 PROTEIN"/>
    <property type="match status" value="1"/>
</dbReference>
<evidence type="ECO:0000256" key="4">
    <source>
        <dbReference type="ARBA" id="ARBA00022833"/>
    </source>
</evidence>
<dbReference type="PROSITE" id="PS00028">
    <property type="entry name" value="ZINC_FINGER_C2H2_1"/>
    <property type="match status" value="1"/>
</dbReference>
<evidence type="ECO:0000256" key="2">
    <source>
        <dbReference type="ARBA" id="ARBA00022723"/>
    </source>
</evidence>
<keyword evidence="4" id="KW-0862">Zinc</keyword>
<evidence type="ECO:0000256" key="5">
    <source>
        <dbReference type="ARBA" id="ARBA00023015"/>
    </source>
</evidence>
<comment type="subcellular location">
    <subcellularLocation>
        <location evidence="1">Nucleus</location>
    </subcellularLocation>
</comment>
<keyword evidence="5" id="KW-0805">Transcription regulation</keyword>